<dbReference type="Pfam" id="PF00353">
    <property type="entry name" value="HemolysinCabind"/>
    <property type="match status" value="7"/>
</dbReference>
<sequence>MAIITGSSSQDELLGTSDDDRLYGLGDDDVLRGYAGNDRVYGDSSSDDISTLTANTDGSYDLEANTFLAVTLSQFDFDVTEEQSLGYAILNSSGDVLTRKIIVDAVTTAEHGSAIDINVPDGAKLVFFTIPATALPSFEWTPFNLGDVNTDITSDDVNINVEEISSDATSHGNDSLFGYDGDDYLVGEGGDDALTGADGNDVISGGDGNDRAWGGNDDDHIHGGNGDDRLYGQNGNDKVEGGNGHDELWGGFGNDELLGGEGDDLLEGQQGNDELRGGAGHDDIFGEGGADKIFGDAGNDYIEAGDDDDLVFGGAGDDEIYGGSGNDDLRGNAGNDEIYGEDGNDKLYGKQGNDILYGGNGNDELYGNLGSNALYGGEGDDVLFAGWFSANNILDGQQGVDKITGSINSDTLIFDVDDFQGQTKTLPDGTQINEHRYDASSGFDTMKIAGAVHADFTGASYQTDPSITGNVIAGIEAVVGDSSAQTVTINLHEIDEQSDDTSNNDWQGFIAWLGDGDDTLNLTGVNWAYNSTATPAATISPEMVTQMGLNASQIGDLQAYVFDDIYSSAQITIWTDADNIDFLGTTIL</sequence>
<keyword evidence="2" id="KW-0964">Secreted</keyword>
<gene>
    <name evidence="5" type="ORF">LRP49_08960</name>
</gene>
<dbReference type="PANTHER" id="PTHR38340">
    <property type="entry name" value="S-LAYER PROTEIN"/>
    <property type="match status" value="1"/>
</dbReference>
<name>A0ABT5QK15_9GAMM</name>
<keyword evidence="3" id="KW-0106">Calcium</keyword>
<dbReference type="InterPro" id="IPR018511">
    <property type="entry name" value="Hemolysin-typ_Ca-bd_CS"/>
</dbReference>
<reference evidence="5" key="1">
    <citation type="submission" date="2021-12" db="EMBL/GenBank/DDBJ databases">
        <title>Enterovibrio ZSDZ35 sp. nov. and Enterovibrio ZSDZ42 sp. nov., isolated from coastal seawater in Qingdao.</title>
        <authorList>
            <person name="Zhang P."/>
        </authorList>
    </citation>
    <scope>NUCLEOTIDE SEQUENCE</scope>
    <source>
        <strain evidence="5">ZSDZ35</strain>
    </source>
</reference>
<dbReference type="PROSITE" id="PS00330">
    <property type="entry name" value="HEMOLYSIN_CALCIUM"/>
    <property type="match status" value="3"/>
</dbReference>
<evidence type="ECO:0000256" key="1">
    <source>
        <dbReference type="ARBA" id="ARBA00004613"/>
    </source>
</evidence>
<comment type="caution">
    <text evidence="5">The sequence shown here is derived from an EMBL/GenBank/DDBJ whole genome shotgun (WGS) entry which is preliminary data.</text>
</comment>
<evidence type="ECO:0000313" key="6">
    <source>
        <dbReference type="Proteomes" id="UP001149821"/>
    </source>
</evidence>
<comment type="subcellular location">
    <subcellularLocation>
        <location evidence="1">Secreted</location>
    </subcellularLocation>
</comment>
<protein>
    <submittedName>
        <fullName evidence="5">Calcium-binding protein</fullName>
    </submittedName>
</protein>
<dbReference type="SUPFAM" id="SSF51120">
    <property type="entry name" value="beta-Roll"/>
    <property type="match status" value="3"/>
</dbReference>
<feature type="compositionally biased region" description="Basic and acidic residues" evidence="4">
    <location>
        <begin position="217"/>
        <end position="228"/>
    </location>
</feature>
<dbReference type="RefSeq" id="WP_274141733.1">
    <property type="nucleotide sequence ID" value="NZ_JAJUBB010000005.1"/>
</dbReference>
<evidence type="ECO:0000313" key="5">
    <source>
        <dbReference type="EMBL" id="MDD1781331.1"/>
    </source>
</evidence>
<dbReference type="PRINTS" id="PR00313">
    <property type="entry name" value="CABNDNGRPT"/>
</dbReference>
<evidence type="ECO:0000256" key="4">
    <source>
        <dbReference type="SAM" id="MobiDB-lite"/>
    </source>
</evidence>
<organism evidence="5 6">
    <name type="scientific">Enterovibrio qingdaonensis</name>
    <dbReference type="NCBI Taxonomy" id="2899818"/>
    <lineage>
        <taxon>Bacteria</taxon>
        <taxon>Pseudomonadati</taxon>
        <taxon>Pseudomonadota</taxon>
        <taxon>Gammaproteobacteria</taxon>
        <taxon>Vibrionales</taxon>
        <taxon>Vibrionaceae</taxon>
        <taxon>Enterovibrio</taxon>
    </lineage>
</organism>
<accession>A0ABT5QK15</accession>
<dbReference type="InterPro" id="IPR011049">
    <property type="entry name" value="Serralysin-like_metalloprot_C"/>
</dbReference>
<feature type="region of interest" description="Disordered" evidence="4">
    <location>
        <begin position="195"/>
        <end position="228"/>
    </location>
</feature>
<evidence type="ECO:0000256" key="2">
    <source>
        <dbReference type="ARBA" id="ARBA00022525"/>
    </source>
</evidence>
<dbReference type="EMBL" id="JAJUBB010000005">
    <property type="protein sequence ID" value="MDD1781331.1"/>
    <property type="molecule type" value="Genomic_DNA"/>
</dbReference>
<dbReference type="PANTHER" id="PTHR38340:SF1">
    <property type="entry name" value="S-LAYER PROTEIN"/>
    <property type="match status" value="1"/>
</dbReference>
<dbReference type="InterPro" id="IPR001343">
    <property type="entry name" value="Hemolysn_Ca-bd"/>
</dbReference>
<dbReference type="Proteomes" id="UP001149821">
    <property type="component" value="Unassembled WGS sequence"/>
</dbReference>
<dbReference type="Gene3D" id="2.150.10.10">
    <property type="entry name" value="Serralysin-like metalloprotease, C-terminal"/>
    <property type="match status" value="5"/>
</dbReference>
<evidence type="ECO:0000256" key="3">
    <source>
        <dbReference type="ARBA" id="ARBA00022837"/>
    </source>
</evidence>
<proteinExistence type="predicted"/>
<dbReference type="InterPro" id="IPR050557">
    <property type="entry name" value="RTX_toxin/Mannuronan_C5-epim"/>
</dbReference>
<keyword evidence="6" id="KW-1185">Reference proteome</keyword>